<proteinExistence type="predicted"/>
<dbReference type="GO" id="GO:0016780">
    <property type="term" value="F:phosphotransferase activity, for other substituted phosphate groups"/>
    <property type="evidence" value="ECO:0007669"/>
    <property type="project" value="InterPro"/>
</dbReference>
<dbReference type="AlphaFoldDB" id="A0A6J6D9I5"/>
<evidence type="ECO:0000313" key="2">
    <source>
        <dbReference type="EMBL" id="CAB4560571.1"/>
    </source>
</evidence>
<dbReference type="InterPro" id="IPR000462">
    <property type="entry name" value="CDP-OH_P_trans"/>
</dbReference>
<keyword evidence="1" id="KW-0812">Transmembrane</keyword>
<dbReference type="Gene3D" id="1.20.120.1760">
    <property type="match status" value="1"/>
</dbReference>
<feature type="transmembrane region" description="Helical" evidence="1">
    <location>
        <begin position="43"/>
        <end position="63"/>
    </location>
</feature>
<organism evidence="2">
    <name type="scientific">freshwater metagenome</name>
    <dbReference type="NCBI Taxonomy" id="449393"/>
    <lineage>
        <taxon>unclassified sequences</taxon>
        <taxon>metagenomes</taxon>
        <taxon>ecological metagenomes</taxon>
    </lineage>
</organism>
<sequence length="231" mass="24852">MMVREEFFDRWSEVHGGAEIKGIVRWWLSISFRVASLLRHLKVTANSMTVFGVIIALLLIVALRDEGSEQAAPLLIAALLLVISLAADGVDGSLALLTGHVSRRGAALDAIADRLAESFWAFAFIQIGADYRVVVIAWLMAQTQEYIRARLGGLGVSEIGVVTVSERPVRASFLAVALVIALIYAASGAGEILAVTLTSAVTIIAALWLLLQTIALGQLSRFAIRSTIDLR</sequence>
<gene>
    <name evidence="2" type="ORF">UFOPK1650_00147</name>
</gene>
<reference evidence="2" key="1">
    <citation type="submission" date="2020-05" db="EMBL/GenBank/DDBJ databases">
        <authorList>
            <person name="Chiriac C."/>
            <person name="Salcher M."/>
            <person name="Ghai R."/>
            <person name="Kavagutti S V."/>
        </authorList>
    </citation>
    <scope>NUCLEOTIDE SEQUENCE</scope>
</reference>
<keyword evidence="1" id="KW-0472">Membrane</keyword>
<feature type="transmembrane region" description="Helical" evidence="1">
    <location>
        <begin position="75"/>
        <end position="99"/>
    </location>
</feature>
<feature type="transmembrane region" description="Helical" evidence="1">
    <location>
        <begin position="169"/>
        <end position="186"/>
    </location>
</feature>
<keyword evidence="1" id="KW-1133">Transmembrane helix</keyword>
<dbReference type="Pfam" id="PF01066">
    <property type="entry name" value="CDP-OH_P_transf"/>
    <property type="match status" value="1"/>
</dbReference>
<dbReference type="GO" id="GO:0008654">
    <property type="term" value="P:phospholipid biosynthetic process"/>
    <property type="evidence" value="ECO:0007669"/>
    <property type="project" value="InterPro"/>
</dbReference>
<dbReference type="InterPro" id="IPR043130">
    <property type="entry name" value="CDP-OH_PTrfase_TM_dom"/>
</dbReference>
<protein>
    <submittedName>
        <fullName evidence="2">Unannotated protein</fullName>
    </submittedName>
</protein>
<dbReference type="EMBL" id="CAEZTJ010000009">
    <property type="protein sequence ID" value="CAB4560571.1"/>
    <property type="molecule type" value="Genomic_DNA"/>
</dbReference>
<evidence type="ECO:0000256" key="1">
    <source>
        <dbReference type="SAM" id="Phobius"/>
    </source>
</evidence>
<dbReference type="GO" id="GO:0016020">
    <property type="term" value="C:membrane"/>
    <property type="evidence" value="ECO:0007669"/>
    <property type="project" value="InterPro"/>
</dbReference>
<feature type="transmembrane region" description="Helical" evidence="1">
    <location>
        <begin position="192"/>
        <end position="211"/>
    </location>
</feature>
<name>A0A6J6D9I5_9ZZZZ</name>
<accession>A0A6J6D9I5</accession>